<dbReference type="Proteomes" id="UP000239888">
    <property type="component" value="Chromosome"/>
</dbReference>
<protein>
    <submittedName>
        <fullName evidence="1">Uncharacterized protein</fullName>
    </submittedName>
</protein>
<accession>A0A2L0RQH1</accession>
<reference evidence="1 2" key="1">
    <citation type="journal article" date="2018" name="Front. Microbiol.">
        <title>Pseudomonas orientalis F9: A Potent Antagonist against Phytopathogens with Phytotoxic Effect in the Apple Flower.</title>
        <authorList>
            <person name="Zengerer V."/>
            <person name="Schmid M."/>
            <person name="Bieri M."/>
            <person name="Muller D.C."/>
            <person name="Remus-Emsermann M.N.P."/>
            <person name="Ahrens C.H."/>
            <person name="Pelludat C."/>
        </authorList>
    </citation>
    <scope>NUCLEOTIDE SEQUENCE [LARGE SCALE GENOMIC DNA]</scope>
    <source>
        <strain evidence="1 2">F9</strain>
    </source>
</reference>
<sequence>MELPVLCDFPVPEALRCVIETELFTDELFVSPVERLVVKACTGFQGACSAQYLYTQKAD</sequence>
<dbReference type="EMBL" id="CP018049">
    <property type="protein sequence ID" value="AUZ44206.1"/>
    <property type="molecule type" value="Genomic_DNA"/>
</dbReference>
<evidence type="ECO:0000313" key="2">
    <source>
        <dbReference type="Proteomes" id="UP000239888"/>
    </source>
</evidence>
<organism evidence="1 2">
    <name type="scientific">Pseudomonas orientalis</name>
    <dbReference type="NCBI Taxonomy" id="76758"/>
    <lineage>
        <taxon>Bacteria</taxon>
        <taxon>Pseudomonadati</taxon>
        <taxon>Pseudomonadota</taxon>
        <taxon>Gammaproteobacteria</taxon>
        <taxon>Pseudomonadales</taxon>
        <taxon>Pseudomonadaceae</taxon>
        <taxon>Pseudomonas</taxon>
    </lineage>
</organism>
<proteinExistence type="predicted"/>
<dbReference type="AlphaFoldDB" id="A0A2L0RQH1"/>
<name>A0A2L0RQH1_9PSED</name>
<dbReference type="KEGG" id="poi:BOP93_01035"/>
<evidence type="ECO:0000313" key="1">
    <source>
        <dbReference type="EMBL" id="AUZ44206.1"/>
    </source>
</evidence>
<gene>
    <name evidence="1" type="ORF">BOP93_01035</name>
</gene>